<evidence type="ECO:0000259" key="1">
    <source>
        <dbReference type="SMART" id="SM00479"/>
    </source>
</evidence>
<feature type="domain" description="Exonuclease" evidence="1">
    <location>
        <begin position="6"/>
        <end position="210"/>
    </location>
</feature>
<dbReference type="GO" id="GO:0003676">
    <property type="term" value="F:nucleic acid binding"/>
    <property type="evidence" value="ECO:0007669"/>
    <property type="project" value="InterPro"/>
</dbReference>
<protein>
    <submittedName>
        <fullName evidence="2">RNase H</fullName>
    </submittedName>
</protein>
<dbReference type="Gene3D" id="3.30.420.10">
    <property type="entry name" value="Ribonuclease H-like superfamily/Ribonuclease H"/>
    <property type="match status" value="1"/>
</dbReference>
<evidence type="ECO:0000313" key="3">
    <source>
        <dbReference type="Proteomes" id="UP001057233"/>
    </source>
</evidence>
<reference evidence="2" key="1">
    <citation type="submission" date="2022-04" db="EMBL/GenBank/DDBJ databases">
        <authorList>
            <person name="Hwangbo M."/>
            <person name="Wang B."/>
            <person name="Gill J.J."/>
            <person name="Chu K.-H."/>
            <person name="Young R."/>
        </authorList>
    </citation>
    <scope>NUCLEOTIDE SEQUENCE</scope>
</reference>
<organism evidence="2 3">
    <name type="scientific">Rhodococcus phage Mbo2</name>
    <dbReference type="NCBI Taxonomy" id="2936911"/>
    <lineage>
        <taxon>Viruses</taxon>
        <taxon>Duplodnaviria</taxon>
        <taxon>Heunggongvirae</taxon>
        <taxon>Uroviricota</taxon>
        <taxon>Caudoviricetes</taxon>
        <taxon>Caudoviricetes incertae sedis</taxon>
        <taxon>Mboduovirus</taxon>
        <taxon>Mboduovirus mbo2</taxon>
    </lineage>
</organism>
<dbReference type="InterPro" id="IPR013520">
    <property type="entry name" value="Ribonucl_H"/>
</dbReference>
<proteinExistence type="predicted"/>
<dbReference type="Proteomes" id="UP001057233">
    <property type="component" value="Segment"/>
</dbReference>
<dbReference type="SMART" id="SM00479">
    <property type="entry name" value="EXOIII"/>
    <property type="match status" value="1"/>
</dbReference>
<dbReference type="SUPFAM" id="SSF53098">
    <property type="entry name" value="Ribonuclease H-like"/>
    <property type="match status" value="1"/>
</dbReference>
<dbReference type="InterPro" id="IPR012337">
    <property type="entry name" value="RNaseH-like_sf"/>
</dbReference>
<name>A0A9E7IEE9_9CAUD</name>
<dbReference type="EMBL" id="ON191531">
    <property type="protein sequence ID" value="URG17419.1"/>
    <property type="molecule type" value="Genomic_DNA"/>
</dbReference>
<keyword evidence="3" id="KW-1185">Reference proteome</keyword>
<dbReference type="InterPro" id="IPR036397">
    <property type="entry name" value="RNaseH_sf"/>
</dbReference>
<accession>A0A9E7IEE9</accession>
<evidence type="ECO:0000313" key="2">
    <source>
        <dbReference type="EMBL" id="URG17419.1"/>
    </source>
</evidence>
<sequence>MTNGPAIVVCDIETTGLDENVNAILEVGILILDLQLQEIDSDSWIVSDDNTVAHLDWLAKLAAEEPQHHGEEPWRGGKMVHEMHQKSGLTALIRDENARGVEATLLEVQQQAVAFMARHHLGIGKKLLPMTGSSILFDRKYIAKQMPVLDSMFHYRNTDISSLKTLVQLYRPDVAERLRDEVQPQGLHRSIPDCWDTTRELSFYLSNTLLQGVAQS</sequence>
<gene>
    <name evidence="2" type="ORF">Mbo2_049</name>
</gene>